<organism evidence="2">
    <name type="scientific">hydrothermal vent metagenome</name>
    <dbReference type="NCBI Taxonomy" id="652676"/>
    <lineage>
        <taxon>unclassified sequences</taxon>
        <taxon>metagenomes</taxon>
        <taxon>ecological metagenomes</taxon>
    </lineage>
</organism>
<protein>
    <recommendedName>
        <fullName evidence="1">Transposase Tn5-like N-terminal domain-containing protein</fullName>
    </recommendedName>
</protein>
<proteinExistence type="predicted"/>
<dbReference type="InterPro" id="IPR012337">
    <property type="entry name" value="RNaseH-like_sf"/>
</dbReference>
<dbReference type="SUPFAM" id="SSF53098">
    <property type="entry name" value="Ribonuclease H-like"/>
    <property type="match status" value="1"/>
</dbReference>
<dbReference type="EMBL" id="UOFB01000064">
    <property type="protein sequence ID" value="VAW44911.1"/>
    <property type="molecule type" value="Genomic_DNA"/>
</dbReference>
<dbReference type="Pfam" id="PF14706">
    <property type="entry name" value="Tnp_DNA_bind"/>
    <property type="match status" value="1"/>
</dbReference>
<dbReference type="Gene3D" id="3.90.350.10">
    <property type="entry name" value="Transposase Inhibitor Protein From Tn5, Chain A, domain 1"/>
    <property type="match status" value="1"/>
</dbReference>
<evidence type="ECO:0000259" key="1">
    <source>
        <dbReference type="Pfam" id="PF14706"/>
    </source>
</evidence>
<reference evidence="2" key="1">
    <citation type="submission" date="2018-06" db="EMBL/GenBank/DDBJ databases">
        <authorList>
            <person name="Zhirakovskaya E."/>
        </authorList>
    </citation>
    <scope>NUCLEOTIDE SEQUENCE</scope>
</reference>
<accession>A0A3B0VPV4</accession>
<dbReference type="Gene3D" id="1.10.246.40">
    <property type="entry name" value="Tn5 transposase, domain 1"/>
    <property type="match status" value="1"/>
</dbReference>
<dbReference type="AlphaFoldDB" id="A0A3B0VPV4"/>
<evidence type="ECO:0000313" key="2">
    <source>
        <dbReference type="EMBL" id="VAW44911.1"/>
    </source>
</evidence>
<feature type="non-terminal residue" evidence="2">
    <location>
        <position position="122"/>
    </location>
</feature>
<feature type="domain" description="Transposase Tn5-like N-terminal" evidence="1">
    <location>
        <begin position="1"/>
        <end position="60"/>
    </location>
</feature>
<gene>
    <name evidence="2" type="ORF">MNBD_GAMMA04-921</name>
</gene>
<dbReference type="InterPro" id="IPR014735">
    <property type="entry name" value="Transposase_Tn5-like_N"/>
</dbReference>
<name>A0A3B0VPV4_9ZZZZ</name>
<sequence length="122" mass="13845">MTSWVNDEIRATDMPDVRLKKRLTKILTSLSKNAEESIPASCQGWGETKSVYRFFDNHRVGLDEILSGHKTATIERISKEPMALLAQDTTFIDLGTEESTELGTLKYHRSDNYLLHPTIAFT</sequence>
<dbReference type="InterPro" id="IPR038215">
    <property type="entry name" value="TN5-like_N_sf"/>
</dbReference>